<reference evidence="2" key="1">
    <citation type="journal article" date="2019" name="Int. J. Syst. Evol. Microbiol.">
        <title>The Global Catalogue of Microorganisms (GCM) 10K type strain sequencing project: providing services to taxonomists for standard genome sequencing and annotation.</title>
        <authorList>
            <consortium name="The Broad Institute Genomics Platform"/>
            <consortium name="The Broad Institute Genome Sequencing Center for Infectious Disease"/>
            <person name="Wu L."/>
            <person name="Ma J."/>
        </authorList>
    </citation>
    <scope>NUCLEOTIDE SEQUENCE [LARGE SCALE GENOMIC DNA]</scope>
    <source>
        <strain evidence="2">JCM 17688</strain>
    </source>
</reference>
<organism evidence="1 2">
    <name type="scientific">Tsukamurella soli</name>
    <dbReference type="NCBI Taxonomy" id="644556"/>
    <lineage>
        <taxon>Bacteria</taxon>
        <taxon>Bacillati</taxon>
        <taxon>Actinomycetota</taxon>
        <taxon>Actinomycetes</taxon>
        <taxon>Mycobacteriales</taxon>
        <taxon>Tsukamurellaceae</taxon>
        <taxon>Tsukamurella</taxon>
    </lineage>
</organism>
<dbReference type="EMBL" id="BAABFR010000037">
    <property type="protein sequence ID" value="GAA4394301.1"/>
    <property type="molecule type" value="Genomic_DNA"/>
</dbReference>
<gene>
    <name evidence="1" type="ORF">GCM10023147_26150</name>
</gene>
<dbReference type="RefSeq" id="WP_344996338.1">
    <property type="nucleotide sequence ID" value="NZ_BAABFR010000037.1"/>
</dbReference>
<protein>
    <recommendedName>
        <fullName evidence="3">DUF2336 domain-containing protein</fullName>
    </recommendedName>
</protein>
<dbReference type="Proteomes" id="UP001500635">
    <property type="component" value="Unassembled WGS sequence"/>
</dbReference>
<evidence type="ECO:0000313" key="2">
    <source>
        <dbReference type="Proteomes" id="UP001500635"/>
    </source>
</evidence>
<sequence length="333" mass="36701">MTDTDDLAARLLEAHLAFERDQLRGSNYHALVLEEIEHALETASTVTLAEAVTPAMIRATALKYAAQVPVEGAIPELVGEIAARLYRHRANDENTVAQIVDAHEFEGLAAAIAELDVTRRVAERIWTSPTTADAAVAALAHTAVAVADDGRALLDRHAATRAARRLVARLRLPTSERTALQDHTENVLRRAVTFVLERAAGADAPDITGAARDLWRRHRSDTVAGFRDLVSDDDVDAVVVAVFEFWRTFRNTDYFASLLGSGVDYVFEKYGDTPLYELLEELGVGREDMIEEALRFGPPVIGMLDERGLLEPLLRRRLAPFYASDEFRAAAES</sequence>
<comment type="caution">
    <text evidence="1">The sequence shown here is derived from an EMBL/GenBank/DDBJ whole genome shotgun (WGS) entry which is preliminary data.</text>
</comment>
<keyword evidence="2" id="KW-1185">Reference proteome</keyword>
<proteinExistence type="predicted"/>
<evidence type="ECO:0000313" key="1">
    <source>
        <dbReference type="EMBL" id="GAA4394301.1"/>
    </source>
</evidence>
<evidence type="ECO:0008006" key="3">
    <source>
        <dbReference type="Google" id="ProtNLM"/>
    </source>
</evidence>
<name>A0ABP8JQ02_9ACTN</name>
<accession>A0ABP8JQ02</accession>